<name>A0A2G9TMC2_TELCI</name>
<dbReference type="EMBL" id="KZ358656">
    <property type="protein sequence ID" value="PIO59149.1"/>
    <property type="molecule type" value="Genomic_DNA"/>
</dbReference>
<dbReference type="AlphaFoldDB" id="A0A2G9TMC2"/>
<protein>
    <recommendedName>
        <fullName evidence="3">CNH domain-containing protein</fullName>
    </recommendedName>
</protein>
<keyword evidence="2" id="KW-1185">Reference proteome</keyword>
<feature type="non-terminal residue" evidence="1">
    <location>
        <position position="1"/>
    </location>
</feature>
<reference evidence="1 2" key="1">
    <citation type="submission" date="2015-09" db="EMBL/GenBank/DDBJ databases">
        <title>Draft genome of the parasitic nematode Teladorsagia circumcincta isolate WARC Sus (inbred).</title>
        <authorList>
            <person name="Mitreva M."/>
        </authorList>
    </citation>
    <scope>NUCLEOTIDE SEQUENCE [LARGE SCALE GENOMIC DNA]</scope>
    <source>
        <strain evidence="1 2">S</strain>
    </source>
</reference>
<evidence type="ECO:0000313" key="2">
    <source>
        <dbReference type="Proteomes" id="UP000230423"/>
    </source>
</evidence>
<proteinExistence type="predicted"/>
<evidence type="ECO:0000313" key="1">
    <source>
        <dbReference type="EMBL" id="PIO59149.1"/>
    </source>
</evidence>
<evidence type="ECO:0008006" key="3">
    <source>
        <dbReference type="Google" id="ProtNLM"/>
    </source>
</evidence>
<gene>
    <name evidence="1" type="ORF">TELCIR_19395</name>
</gene>
<dbReference type="Proteomes" id="UP000230423">
    <property type="component" value="Unassembled WGS sequence"/>
</dbReference>
<organism evidence="1 2">
    <name type="scientific">Teladorsagia circumcincta</name>
    <name type="common">Brown stomach worm</name>
    <name type="synonym">Ostertagia circumcincta</name>
    <dbReference type="NCBI Taxonomy" id="45464"/>
    <lineage>
        <taxon>Eukaryota</taxon>
        <taxon>Metazoa</taxon>
        <taxon>Ecdysozoa</taxon>
        <taxon>Nematoda</taxon>
        <taxon>Chromadorea</taxon>
        <taxon>Rhabditida</taxon>
        <taxon>Rhabditina</taxon>
        <taxon>Rhabditomorpha</taxon>
        <taxon>Strongyloidea</taxon>
        <taxon>Trichostrongylidae</taxon>
        <taxon>Teladorsagia</taxon>
    </lineage>
</organism>
<accession>A0A2G9TMC2</accession>
<dbReference type="OrthoDB" id="19944at2759"/>
<sequence>TLTKSSLSPTYSVSVDEDIPQILIAVAEFEVKVIALPTFSQLFSHKCEDIPLVKAQATHVRGYPVLMCLAADGKVL</sequence>